<evidence type="ECO:0000313" key="1">
    <source>
        <dbReference type="EMBL" id="KAJ8127466.1"/>
    </source>
</evidence>
<organism evidence="1 2">
    <name type="scientific">Lasiodiplodia mahajangana</name>
    <dbReference type="NCBI Taxonomy" id="1108764"/>
    <lineage>
        <taxon>Eukaryota</taxon>
        <taxon>Fungi</taxon>
        <taxon>Dikarya</taxon>
        <taxon>Ascomycota</taxon>
        <taxon>Pezizomycotina</taxon>
        <taxon>Dothideomycetes</taxon>
        <taxon>Dothideomycetes incertae sedis</taxon>
        <taxon>Botryosphaeriales</taxon>
        <taxon>Botryosphaeriaceae</taxon>
        <taxon>Lasiodiplodia</taxon>
    </lineage>
</organism>
<evidence type="ECO:0000313" key="2">
    <source>
        <dbReference type="Proteomes" id="UP001153332"/>
    </source>
</evidence>
<dbReference type="Proteomes" id="UP001153332">
    <property type="component" value="Unassembled WGS sequence"/>
</dbReference>
<sequence length="362" mass="42666">MEKQEGSGEPFDWTPPDELRRVVEKVIHSVTFDNTDVTLKDMHRMVYYRRSVISFDHALKPHEVHPAFWNAGMPRVYVISVLAARSHEKTWERCFNALYSKVLKPHNIQDVIVKFNNGSVEQLYGPHFVRIGDTLMEIKNGRCEEKILGARRSPHPAAPHNIFSFVNLWFENIGLYLIMGSLQATSLPEAILPETKAYIEDVLHRAFYFNRPSLPAGAVRYEYTELGWDDQARVNILEPNARNWYVKTIHFVIIRATHRDMGMWDIIFDRLDKDEIAYKFTYGGGYKIYSPTHIYHYAVIEHVRSYRLIKSFVRARRSDVRRALEEITEQSHKQRWDYLKDMERRINDCGARIEAERLRMHP</sequence>
<accession>A0ACC2JJ48</accession>
<name>A0ACC2JJ48_9PEZI</name>
<gene>
    <name evidence="1" type="ORF">O1611_g6169</name>
</gene>
<keyword evidence="2" id="KW-1185">Reference proteome</keyword>
<protein>
    <submittedName>
        <fullName evidence="1">Uncharacterized protein</fullName>
    </submittedName>
</protein>
<comment type="caution">
    <text evidence="1">The sequence shown here is derived from an EMBL/GenBank/DDBJ whole genome shotgun (WGS) entry which is preliminary data.</text>
</comment>
<proteinExistence type="predicted"/>
<reference evidence="1" key="1">
    <citation type="submission" date="2022-12" db="EMBL/GenBank/DDBJ databases">
        <title>Genome Sequence of Lasiodiplodia mahajangana.</title>
        <authorList>
            <person name="Buettner E."/>
        </authorList>
    </citation>
    <scope>NUCLEOTIDE SEQUENCE</scope>
    <source>
        <strain evidence="1">VT137</strain>
    </source>
</reference>
<dbReference type="EMBL" id="JAPUUL010001415">
    <property type="protein sequence ID" value="KAJ8127466.1"/>
    <property type="molecule type" value="Genomic_DNA"/>
</dbReference>